<dbReference type="Proteomes" id="UP000482960">
    <property type="component" value="Unassembled WGS sequence"/>
</dbReference>
<evidence type="ECO:0000313" key="2">
    <source>
        <dbReference type="Proteomes" id="UP000482960"/>
    </source>
</evidence>
<evidence type="ECO:0000313" key="1">
    <source>
        <dbReference type="EMBL" id="GFJ95480.1"/>
    </source>
</evidence>
<accession>A0A6V8LIU5</accession>
<dbReference type="AlphaFoldDB" id="A0A6V8LIU5"/>
<keyword evidence="2" id="KW-1185">Reference proteome</keyword>
<comment type="caution">
    <text evidence="1">The sequence shown here is derived from an EMBL/GenBank/DDBJ whole genome shotgun (WGS) entry which is preliminary data.</text>
</comment>
<reference evidence="1 2" key="1">
    <citation type="submission" date="2020-03" db="EMBL/GenBank/DDBJ databases">
        <title>Whole genome shotgun sequence of Phytohabitans rumicis NBRC 108638.</title>
        <authorList>
            <person name="Komaki H."/>
            <person name="Tamura T."/>
        </authorList>
    </citation>
    <scope>NUCLEOTIDE SEQUENCE [LARGE SCALE GENOMIC DNA]</scope>
    <source>
        <strain evidence="1 2">NBRC 108638</strain>
    </source>
</reference>
<sequence>MPPIACVPAESCQVRALRLADAEAGTERRVRDDLDGRRTKPGAVHGAPELTLELVLIDIAQICAQAGY</sequence>
<reference evidence="1 2" key="2">
    <citation type="submission" date="2020-03" db="EMBL/GenBank/DDBJ databases">
        <authorList>
            <person name="Ichikawa N."/>
            <person name="Kimura A."/>
            <person name="Kitahashi Y."/>
            <person name="Uohara A."/>
        </authorList>
    </citation>
    <scope>NUCLEOTIDE SEQUENCE [LARGE SCALE GENOMIC DNA]</scope>
    <source>
        <strain evidence="1 2">NBRC 108638</strain>
    </source>
</reference>
<organism evidence="1 2">
    <name type="scientific">Phytohabitans rumicis</name>
    <dbReference type="NCBI Taxonomy" id="1076125"/>
    <lineage>
        <taxon>Bacteria</taxon>
        <taxon>Bacillati</taxon>
        <taxon>Actinomycetota</taxon>
        <taxon>Actinomycetes</taxon>
        <taxon>Micromonosporales</taxon>
        <taxon>Micromonosporaceae</taxon>
    </lineage>
</organism>
<protein>
    <submittedName>
        <fullName evidence="1">Uncharacterized protein</fullName>
    </submittedName>
</protein>
<proteinExistence type="predicted"/>
<name>A0A6V8LIU5_9ACTN</name>
<gene>
    <name evidence="1" type="ORF">Prum_091220</name>
</gene>
<dbReference type="EMBL" id="BLPG01000001">
    <property type="protein sequence ID" value="GFJ95480.1"/>
    <property type="molecule type" value="Genomic_DNA"/>
</dbReference>